<dbReference type="Proteomes" id="UP001213680">
    <property type="component" value="Chromosome"/>
</dbReference>
<keyword evidence="1" id="KW-1133">Transmembrane helix</keyword>
<feature type="transmembrane region" description="Helical" evidence="1">
    <location>
        <begin position="77"/>
        <end position="96"/>
    </location>
</feature>
<keyword evidence="3" id="KW-1185">Reference proteome</keyword>
<organism evidence="2 3">
    <name type="scientific">Exiguobacterium marinum</name>
    <dbReference type="NCBI Taxonomy" id="273528"/>
    <lineage>
        <taxon>Bacteria</taxon>
        <taxon>Bacillati</taxon>
        <taxon>Bacillota</taxon>
        <taxon>Bacilli</taxon>
        <taxon>Bacillales</taxon>
        <taxon>Bacillales Family XII. Incertae Sedis</taxon>
        <taxon>Exiguobacterium</taxon>
    </lineage>
</organism>
<proteinExistence type="predicted"/>
<gene>
    <name evidence="2" type="ORF">PTI97_01515</name>
</gene>
<name>A0ABY7X2N1_9BACL</name>
<dbReference type="RefSeq" id="WP_274357004.1">
    <property type="nucleotide sequence ID" value="NZ_CP118099.1"/>
</dbReference>
<sequence>MKWGANRPLRSRLQMKSGYQLGTYLFLGLIIFDLLLGDVPRISFAMYALLFYFWQRERVEKEEKGVAEKMKRKSDEWTITLVVLLCLVGYVASLGLQYPSVSLLELSIYGFSTIFCIRALTLIYAMHQQQLD</sequence>
<accession>A0ABY7X2N1</accession>
<keyword evidence="1" id="KW-0812">Transmembrane</keyword>
<dbReference type="EMBL" id="CP118099">
    <property type="protein sequence ID" value="WDH76230.1"/>
    <property type="molecule type" value="Genomic_DNA"/>
</dbReference>
<feature type="transmembrane region" description="Helical" evidence="1">
    <location>
        <begin position="108"/>
        <end position="126"/>
    </location>
</feature>
<evidence type="ECO:0008006" key="4">
    <source>
        <dbReference type="Google" id="ProtNLM"/>
    </source>
</evidence>
<keyword evidence="1" id="KW-0472">Membrane</keyword>
<protein>
    <recommendedName>
        <fullName evidence="4">YoqO-like protein</fullName>
    </recommendedName>
</protein>
<evidence type="ECO:0000313" key="3">
    <source>
        <dbReference type="Proteomes" id="UP001213680"/>
    </source>
</evidence>
<reference evidence="2 3" key="1">
    <citation type="submission" date="2023-02" db="EMBL/GenBank/DDBJ databases">
        <title>A bacterium isolated from plastisphere.</title>
        <authorList>
            <person name="Sun Y."/>
        </authorList>
    </citation>
    <scope>NUCLEOTIDE SEQUENCE [LARGE SCALE GENOMIC DNA]</scope>
    <source>
        <strain evidence="3">a-1</strain>
    </source>
</reference>
<evidence type="ECO:0000313" key="2">
    <source>
        <dbReference type="EMBL" id="WDH76230.1"/>
    </source>
</evidence>
<evidence type="ECO:0000256" key="1">
    <source>
        <dbReference type="SAM" id="Phobius"/>
    </source>
</evidence>
<feature type="transmembrane region" description="Helical" evidence="1">
    <location>
        <begin position="24"/>
        <end position="54"/>
    </location>
</feature>